<dbReference type="Proteomes" id="UP000265120">
    <property type="component" value="Chromosome 14"/>
</dbReference>
<reference evidence="10" key="3">
    <citation type="submission" date="2025-09" db="UniProtKB">
        <authorList>
            <consortium name="Ensembl"/>
        </authorList>
    </citation>
    <scope>IDENTIFICATION</scope>
</reference>
<dbReference type="InterPro" id="IPR002401">
    <property type="entry name" value="Cyt_P450_E_grp-I"/>
</dbReference>
<dbReference type="CTD" id="558239"/>
<dbReference type="PANTHER" id="PTHR24279">
    <property type="entry name" value="CYTOCHROME P450"/>
    <property type="match status" value="1"/>
</dbReference>
<dbReference type="InterPro" id="IPR017972">
    <property type="entry name" value="Cyt_P450_CS"/>
</dbReference>
<evidence type="ECO:0000256" key="3">
    <source>
        <dbReference type="ARBA" id="ARBA00022617"/>
    </source>
</evidence>
<comment type="similarity">
    <text evidence="2 9">Belongs to the cytochrome P450 family.</text>
</comment>
<dbReference type="OMA" id="MSWTLYH"/>
<dbReference type="GO" id="GO:0071375">
    <property type="term" value="P:cellular response to peptide hormone stimulus"/>
    <property type="evidence" value="ECO:0007669"/>
    <property type="project" value="TreeGrafter"/>
</dbReference>
<sequence length="542" mass="61611">MLSTGRLGHTLRVSELCTRTLLVAAVGVELRPSASQVKFVWRSLNVSAAAETNSLKGIDDLPGPSISNDLYMLLFKGYLNKIHLLQSVYKNLYGPIWRSKVGSYMMINVASPALIAQVLQQEGRYPVRFEMKHWRDYREMRGQALGLHASDATDWHQLRRTLNPGLLKQKEVAAFAPTVHQVVGDLLKRIEFLRSCSQDQATVSNIASELYKFGFEATSAILFETRLGCLEQNIPKDTMRFITAVNDMLTLSQLIVLFPRWSWSVLPIWKRFVKAWDDLYDVAEKLIDRRVAEIVNQVQRGEPTESMYLTKLLSSDQMSRADVNVTVTELLLGGVDTTSNTLTWALYHLSRDHRVQNQLYMEVSSVCPDRQVPATDDLSKMPYLKAVIKETLRLYPVVPGNARLITENDVIVDKYWFPKKTLFHLCHYAISHDETVFTDAESFVPERWLRTKTPLMAAGTYGPDSCKHQPYSFIPFGVGLRGCVGKRLAEMELYFTLSRLMQLYTVIPEDATTTINPITRTLLVPEEPVNLRFQLRDPGASV</sequence>
<dbReference type="STRING" id="244447.ENSCSEP00000008200"/>
<reference evidence="10 11" key="1">
    <citation type="journal article" date="2014" name="Nat. Genet.">
        <title>Whole-genome sequence of a flatfish provides insights into ZW sex chromosome evolution and adaptation to a benthic lifestyle.</title>
        <authorList>
            <person name="Chen S."/>
            <person name="Zhang G."/>
            <person name="Shao C."/>
            <person name="Huang Q."/>
            <person name="Liu G."/>
            <person name="Zhang P."/>
            <person name="Song W."/>
            <person name="An N."/>
            <person name="Chalopin D."/>
            <person name="Volff J.N."/>
            <person name="Hong Y."/>
            <person name="Li Q."/>
            <person name="Sha Z."/>
            <person name="Zhou H."/>
            <person name="Xie M."/>
            <person name="Yu Q."/>
            <person name="Liu Y."/>
            <person name="Xiang H."/>
            <person name="Wang N."/>
            <person name="Wu K."/>
            <person name="Yang C."/>
            <person name="Zhou Q."/>
            <person name="Liao X."/>
            <person name="Yang L."/>
            <person name="Hu Q."/>
            <person name="Zhang J."/>
            <person name="Meng L."/>
            <person name="Jin L."/>
            <person name="Tian Y."/>
            <person name="Lian J."/>
            <person name="Yang J."/>
            <person name="Miao G."/>
            <person name="Liu S."/>
            <person name="Liang Z."/>
            <person name="Yan F."/>
            <person name="Li Y."/>
            <person name="Sun B."/>
            <person name="Zhang H."/>
            <person name="Zhang J."/>
            <person name="Zhu Y."/>
            <person name="Du M."/>
            <person name="Zhao Y."/>
            <person name="Schartl M."/>
            <person name="Tang Q."/>
            <person name="Wang J."/>
        </authorList>
    </citation>
    <scope>NUCLEOTIDE SEQUENCE</scope>
</reference>
<dbReference type="InterPro" id="IPR001128">
    <property type="entry name" value="Cyt_P450"/>
</dbReference>
<evidence type="ECO:0000313" key="10">
    <source>
        <dbReference type="Ensembl" id="ENSCSEP00000008200.1"/>
    </source>
</evidence>
<dbReference type="GeneTree" id="ENSGT00950000182905"/>
<comment type="cofactor">
    <cofactor evidence="1 8">
        <name>heme</name>
        <dbReference type="ChEBI" id="CHEBI:30413"/>
    </cofactor>
</comment>
<dbReference type="PANTHER" id="PTHR24279:SF123">
    <property type="entry name" value="CYTOCHROME P450 FAMILY 27 SUBFAMILY A MEMBER 1"/>
    <property type="match status" value="1"/>
</dbReference>
<evidence type="ECO:0000256" key="4">
    <source>
        <dbReference type="ARBA" id="ARBA00022723"/>
    </source>
</evidence>
<dbReference type="OrthoDB" id="3945418at2759"/>
<keyword evidence="11" id="KW-1185">Reference proteome</keyword>
<keyword evidence="6 8" id="KW-0408">Iron</keyword>
<evidence type="ECO:0000256" key="5">
    <source>
        <dbReference type="ARBA" id="ARBA00023002"/>
    </source>
</evidence>
<dbReference type="GeneID" id="103389542"/>
<dbReference type="KEGG" id="csem:103389542"/>
<dbReference type="Gene3D" id="1.10.630.10">
    <property type="entry name" value="Cytochrome P450"/>
    <property type="match status" value="1"/>
</dbReference>
<evidence type="ECO:0000313" key="11">
    <source>
        <dbReference type="Proteomes" id="UP000265120"/>
    </source>
</evidence>
<feature type="binding site" description="axial binding residue" evidence="8">
    <location>
        <position position="483"/>
    </location>
    <ligand>
        <name>heme</name>
        <dbReference type="ChEBI" id="CHEBI:30413"/>
    </ligand>
    <ligandPart>
        <name>Fe</name>
        <dbReference type="ChEBI" id="CHEBI:18248"/>
    </ligandPart>
</feature>
<dbReference type="GO" id="GO:0020037">
    <property type="term" value="F:heme binding"/>
    <property type="evidence" value="ECO:0007669"/>
    <property type="project" value="InterPro"/>
</dbReference>
<dbReference type="GO" id="GO:0008203">
    <property type="term" value="P:cholesterol metabolic process"/>
    <property type="evidence" value="ECO:0007669"/>
    <property type="project" value="TreeGrafter"/>
</dbReference>
<name>A0A3P8V713_CYNSE</name>
<keyword evidence="4 8" id="KW-0479">Metal-binding</keyword>
<evidence type="ECO:0000256" key="7">
    <source>
        <dbReference type="ARBA" id="ARBA00023033"/>
    </source>
</evidence>
<reference evidence="10" key="2">
    <citation type="submission" date="2025-08" db="UniProtKB">
        <authorList>
            <consortium name="Ensembl"/>
        </authorList>
    </citation>
    <scope>IDENTIFICATION</scope>
</reference>
<dbReference type="GO" id="GO:0016705">
    <property type="term" value="F:oxidoreductase activity, acting on paired donors, with incorporation or reduction of molecular oxygen"/>
    <property type="evidence" value="ECO:0007669"/>
    <property type="project" value="InterPro"/>
</dbReference>
<dbReference type="InterPro" id="IPR050479">
    <property type="entry name" value="CYP11_CYP27_families"/>
</dbReference>
<keyword evidence="3 8" id="KW-0349">Heme</keyword>
<protein>
    <submittedName>
        <fullName evidence="10">Cytochrome P450 family 27 subfamily A member 2</fullName>
    </submittedName>
</protein>
<keyword evidence="5 9" id="KW-0560">Oxidoreductase</keyword>
<evidence type="ECO:0000256" key="8">
    <source>
        <dbReference type="PIRSR" id="PIRSR602401-1"/>
    </source>
</evidence>
<dbReference type="InParanoid" id="A0A3P8V713"/>
<evidence type="ECO:0000256" key="2">
    <source>
        <dbReference type="ARBA" id="ARBA00010617"/>
    </source>
</evidence>
<dbReference type="GO" id="GO:0034650">
    <property type="term" value="P:cortisol metabolic process"/>
    <property type="evidence" value="ECO:0007669"/>
    <property type="project" value="TreeGrafter"/>
</dbReference>
<dbReference type="GO" id="GO:0006704">
    <property type="term" value="P:glucocorticoid biosynthetic process"/>
    <property type="evidence" value="ECO:0007669"/>
    <property type="project" value="TreeGrafter"/>
</dbReference>
<dbReference type="RefSeq" id="XP_024917891.1">
    <property type="nucleotide sequence ID" value="XM_025062123.1"/>
</dbReference>
<dbReference type="FunFam" id="1.10.630.10:FF:000006">
    <property type="entry name" value="Cytochrome P450 302a1, mitochondrial"/>
    <property type="match status" value="1"/>
</dbReference>
<dbReference type="PRINTS" id="PR00385">
    <property type="entry name" value="P450"/>
</dbReference>
<dbReference type="SUPFAM" id="SSF48264">
    <property type="entry name" value="Cytochrome P450"/>
    <property type="match status" value="1"/>
</dbReference>
<organism evidence="10 11">
    <name type="scientific">Cynoglossus semilaevis</name>
    <name type="common">Tongue sole</name>
    <dbReference type="NCBI Taxonomy" id="244447"/>
    <lineage>
        <taxon>Eukaryota</taxon>
        <taxon>Metazoa</taxon>
        <taxon>Chordata</taxon>
        <taxon>Craniata</taxon>
        <taxon>Vertebrata</taxon>
        <taxon>Euteleostomi</taxon>
        <taxon>Actinopterygii</taxon>
        <taxon>Neopterygii</taxon>
        <taxon>Teleostei</taxon>
        <taxon>Neoteleostei</taxon>
        <taxon>Acanthomorphata</taxon>
        <taxon>Carangaria</taxon>
        <taxon>Pleuronectiformes</taxon>
        <taxon>Pleuronectoidei</taxon>
        <taxon>Cynoglossidae</taxon>
        <taxon>Cynoglossinae</taxon>
        <taxon>Cynoglossus</taxon>
    </lineage>
</organism>
<dbReference type="GO" id="GO:0006700">
    <property type="term" value="P:C21-steroid hormone biosynthetic process"/>
    <property type="evidence" value="ECO:0007669"/>
    <property type="project" value="TreeGrafter"/>
</dbReference>
<dbReference type="FunCoup" id="A0A3P8V713">
    <property type="interactions" value="90"/>
</dbReference>
<dbReference type="Ensembl" id="ENSCSET00000008286.1">
    <property type="protein sequence ID" value="ENSCSEP00000008200.1"/>
    <property type="gene ID" value="ENSCSEG00000005254.1"/>
</dbReference>
<dbReference type="GO" id="GO:0005743">
    <property type="term" value="C:mitochondrial inner membrane"/>
    <property type="evidence" value="ECO:0007669"/>
    <property type="project" value="TreeGrafter"/>
</dbReference>
<evidence type="ECO:0000256" key="6">
    <source>
        <dbReference type="ARBA" id="ARBA00023004"/>
    </source>
</evidence>
<keyword evidence="7 9" id="KW-0503">Monooxygenase</keyword>
<dbReference type="PROSITE" id="PS00086">
    <property type="entry name" value="CYTOCHROME_P450"/>
    <property type="match status" value="1"/>
</dbReference>
<evidence type="ECO:0000256" key="9">
    <source>
        <dbReference type="RuleBase" id="RU000461"/>
    </source>
</evidence>
<dbReference type="GO" id="GO:0004497">
    <property type="term" value="F:monooxygenase activity"/>
    <property type="evidence" value="ECO:0007669"/>
    <property type="project" value="UniProtKB-KW"/>
</dbReference>
<dbReference type="InterPro" id="IPR036396">
    <property type="entry name" value="Cyt_P450_sf"/>
</dbReference>
<accession>A0A3P8V713</accession>
<evidence type="ECO:0000256" key="1">
    <source>
        <dbReference type="ARBA" id="ARBA00001971"/>
    </source>
</evidence>
<dbReference type="GO" id="GO:0042359">
    <property type="term" value="P:vitamin D metabolic process"/>
    <property type="evidence" value="ECO:0007669"/>
    <property type="project" value="UniProtKB-ARBA"/>
</dbReference>
<dbReference type="Pfam" id="PF00067">
    <property type="entry name" value="p450"/>
    <property type="match status" value="1"/>
</dbReference>
<dbReference type="AlphaFoldDB" id="A0A3P8V713"/>
<dbReference type="GO" id="GO:0005506">
    <property type="term" value="F:iron ion binding"/>
    <property type="evidence" value="ECO:0007669"/>
    <property type="project" value="InterPro"/>
</dbReference>
<dbReference type="PRINTS" id="PR00463">
    <property type="entry name" value="EP450I"/>
</dbReference>
<proteinExistence type="inferred from homology"/>